<dbReference type="GO" id="GO:0006906">
    <property type="term" value="P:vesicle fusion"/>
    <property type="evidence" value="ECO:0000318"/>
    <property type="project" value="GO_Central"/>
</dbReference>
<dbReference type="InterPro" id="IPR006011">
    <property type="entry name" value="Syntaxin_N"/>
</dbReference>
<feature type="compositionally biased region" description="Basic and acidic residues" evidence="10">
    <location>
        <begin position="95"/>
        <end position="111"/>
    </location>
</feature>
<dbReference type="Proteomes" id="UP000006727">
    <property type="component" value="Chromosome 3"/>
</dbReference>
<evidence type="ECO:0000256" key="10">
    <source>
        <dbReference type="SAM" id="MobiDB-lite"/>
    </source>
</evidence>
<evidence type="ECO:0000256" key="8">
    <source>
        <dbReference type="RuleBase" id="RU003858"/>
    </source>
</evidence>
<dbReference type="InterPro" id="IPR006012">
    <property type="entry name" value="Syntaxin/epimorphin_CS"/>
</dbReference>
<comment type="subcellular location">
    <subcellularLocation>
        <location evidence="1">Membrane</location>
        <topology evidence="1">Single-pass type IV membrane protein</topology>
    </subcellularLocation>
</comment>
<keyword evidence="14" id="KW-1185">Reference proteome</keyword>
<evidence type="ECO:0000256" key="9">
    <source>
        <dbReference type="SAM" id="Coils"/>
    </source>
</evidence>
<evidence type="ECO:0000256" key="2">
    <source>
        <dbReference type="ARBA" id="ARBA00009063"/>
    </source>
</evidence>
<dbReference type="InterPro" id="IPR045242">
    <property type="entry name" value="Syntaxin"/>
</dbReference>
<reference evidence="13 14" key="2">
    <citation type="journal article" date="2018" name="Plant J.">
        <title>The Physcomitrella patens chromosome-scale assembly reveals moss genome structure and evolution.</title>
        <authorList>
            <person name="Lang D."/>
            <person name="Ullrich K.K."/>
            <person name="Murat F."/>
            <person name="Fuchs J."/>
            <person name="Jenkins J."/>
            <person name="Haas F.B."/>
            <person name="Piednoel M."/>
            <person name="Gundlach H."/>
            <person name="Van Bel M."/>
            <person name="Meyberg R."/>
            <person name="Vives C."/>
            <person name="Morata J."/>
            <person name="Symeonidi A."/>
            <person name="Hiss M."/>
            <person name="Muchero W."/>
            <person name="Kamisugi Y."/>
            <person name="Saleh O."/>
            <person name="Blanc G."/>
            <person name="Decker E.L."/>
            <person name="van Gessel N."/>
            <person name="Grimwood J."/>
            <person name="Hayes R.D."/>
            <person name="Graham S.W."/>
            <person name="Gunter L.E."/>
            <person name="McDaniel S.F."/>
            <person name="Hoernstein S.N.W."/>
            <person name="Larsson A."/>
            <person name="Li F.W."/>
            <person name="Perroud P.F."/>
            <person name="Phillips J."/>
            <person name="Ranjan P."/>
            <person name="Rokshar D.S."/>
            <person name="Rothfels C.J."/>
            <person name="Schneider L."/>
            <person name="Shu S."/>
            <person name="Stevenson D.W."/>
            <person name="Thummler F."/>
            <person name="Tillich M."/>
            <person name="Villarreal Aguilar J.C."/>
            <person name="Widiez T."/>
            <person name="Wong G.K."/>
            <person name="Wymore A."/>
            <person name="Zhang Y."/>
            <person name="Zimmer A.D."/>
            <person name="Quatrano R.S."/>
            <person name="Mayer K.F.X."/>
            <person name="Goodstein D."/>
            <person name="Casacuberta J.M."/>
            <person name="Vandepoele K."/>
            <person name="Reski R."/>
            <person name="Cuming A.C."/>
            <person name="Tuskan G.A."/>
            <person name="Maumus F."/>
            <person name="Salse J."/>
            <person name="Schmutz J."/>
            <person name="Rensing S.A."/>
        </authorList>
    </citation>
    <scope>NUCLEOTIDE SEQUENCE [LARGE SCALE GENOMIC DNA]</scope>
    <source>
        <strain evidence="13 14">cv. Gransden 2004</strain>
    </source>
</reference>
<organism evidence="13 14">
    <name type="scientific">Physcomitrium patens</name>
    <name type="common">Spreading-leaved earth moss</name>
    <name type="synonym">Physcomitrella patens</name>
    <dbReference type="NCBI Taxonomy" id="3218"/>
    <lineage>
        <taxon>Eukaryota</taxon>
        <taxon>Viridiplantae</taxon>
        <taxon>Streptophyta</taxon>
        <taxon>Embryophyta</taxon>
        <taxon>Bryophyta</taxon>
        <taxon>Bryophytina</taxon>
        <taxon>Bryopsida</taxon>
        <taxon>Funariidae</taxon>
        <taxon>Funariales</taxon>
        <taxon>Funariaceae</taxon>
        <taxon>Physcomitrium</taxon>
    </lineage>
</organism>
<feature type="region of interest" description="Disordered" evidence="10">
    <location>
        <begin position="1"/>
        <end position="52"/>
    </location>
</feature>
<keyword evidence="9" id="KW-0175">Coiled coil</keyword>
<feature type="coiled-coil region" evidence="9">
    <location>
        <begin position="137"/>
        <end position="164"/>
    </location>
</feature>
<dbReference type="Gramene" id="Pp3c3_13140V3.2">
    <property type="protein sequence ID" value="Pp3c3_13140V3.2"/>
    <property type="gene ID" value="Pp3c3_13140"/>
</dbReference>
<dbReference type="InParanoid" id="A0A7I4D7E0"/>
<dbReference type="FunCoup" id="A0A7I4D7E0">
    <property type="interactions" value="3065"/>
</dbReference>
<keyword evidence="7 11" id="KW-0472">Membrane</keyword>
<dbReference type="GO" id="GO:0048278">
    <property type="term" value="P:vesicle docking"/>
    <property type="evidence" value="ECO:0000318"/>
    <property type="project" value="GO_Central"/>
</dbReference>
<protein>
    <recommendedName>
        <fullName evidence="12">t-SNARE coiled-coil homology domain-containing protein</fullName>
    </recommendedName>
</protein>
<dbReference type="SMART" id="SM00397">
    <property type="entry name" value="t_SNARE"/>
    <property type="match status" value="1"/>
</dbReference>
<evidence type="ECO:0000256" key="11">
    <source>
        <dbReference type="SAM" id="Phobius"/>
    </source>
</evidence>
<dbReference type="Pfam" id="PF00804">
    <property type="entry name" value="Syntaxin"/>
    <property type="match status" value="1"/>
</dbReference>
<dbReference type="PANTHER" id="PTHR19957">
    <property type="entry name" value="SYNTAXIN"/>
    <property type="match status" value="1"/>
</dbReference>
<dbReference type="InterPro" id="IPR000727">
    <property type="entry name" value="T_SNARE_dom"/>
</dbReference>
<reference evidence="13" key="3">
    <citation type="submission" date="2020-12" db="UniProtKB">
        <authorList>
            <consortium name="EnsemblPlants"/>
        </authorList>
    </citation>
    <scope>IDENTIFICATION</scope>
</reference>
<dbReference type="GO" id="GO:0000149">
    <property type="term" value="F:SNARE binding"/>
    <property type="evidence" value="ECO:0000318"/>
    <property type="project" value="GO_Central"/>
</dbReference>
<keyword evidence="6 11" id="KW-1133">Transmembrane helix</keyword>
<evidence type="ECO:0000256" key="1">
    <source>
        <dbReference type="ARBA" id="ARBA00004211"/>
    </source>
</evidence>
<dbReference type="GO" id="GO:0006887">
    <property type="term" value="P:exocytosis"/>
    <property type="evidence" value="ECO:0000318"/>
    <property type="project" value="GO_Central"/>
</dbReference>
<dbReference type="PROSITE" id="PS50192">
    <property type="entry name" value="T_SNARE"/>
    <property type="match status" value="1"/>
</dbReference>
<feature type="transmembrane region" description="Helical" evidence="11">
    <location>
        <begin position="417"/>
        <end position="437"/>
    </location>
</feature>
<dbReference type="Gene3D" id="1.20.5.110">
    <property type="match status" value="1"/>
</dbReference>
<dbReference type="AlphaFoldDB" id="A0A7I4D7E0"/>
<dbReference type="InterPro" id="IPR010989">
    <property type="entry name" value="SNARE"/>
</dbReference>
<evidence type="ECO:0000256" key="5">
    <source>
        <dbReference type="ARBA" id="ARBA00022927"/>
    </source>
</evidence>
<evidence type="ECO:0000256" key="3">
    <source>
        <dbReference type="ARBA" id="ARBA00022448"/>
    </source>
</evidence>
<dbReference type="PANTHER" id="PTHR19957:SF307">
    <property type="entry name" value="PROTEIN SSO1-RELATED"/>
    <property type="match status" value="1"/>
</dbReference>
<dbReference type="GO" id="GO:0005886">
    <property type="term" value="C:plasma membrane"/>
    <property type="evidence" value="ECO:0000318"/>
    <property type="project" value="GO_Central"/>
</dbReference>
<dbReference type="EMBL" id="ABEU02000003">
    <property type="status" value="NOT_ANNOTATED_CDS"/>
    <property type="molecule type" value="Genomic_DNA"/>
</dbReference>
<dbReference type="CDD" id="cd15848">
    <property type="entry name" value="SNARE_syntaxin1-like"/>
    <property type="match status" value="1"/>
</dbReference>
<dbReference type="FunFam" id="1.20.58.70:FF:000003">
    <property type="entry name" value="Qa-SNARE, Sso1/Syntaxin1-type, SYP12A-group"/>
    <property type="match status" value="1"/>
</dbReference>
<feature type="region of interest" description="Disordered" evidence="10">
    <location>
        <begin position="89"/>
        <end position="127"/>
    </location>
</feature>
<evidence type="ECO:0000256" key="6">
    <source>
        <dbReference type="ARBA" id="ARBA00022989"/>
    </source>
</evidence>
<dbReference type="GO" id="GO:0012505">
    <property type="term" value="C:endomembrane system"/>
    <property type="evidence" value="ECO:0000318"/>
    <property type="project" value="GO_Central"/>
</dbReference>
<evidence type="ECO:0000259" key="12">
    <source>
        <dbReference type="PROSITE" id="PS50192"/>
    </source>
</evidence>
<sequence length="444" mass="50111">MASIGKGCRDRQWTSEQIVADGTDDTRQSGARISTVTEKHGYGDNEEEEAEEEEDLLILELDVEVMSWRCGIDPGRWAGKVLHRCETSASDEEEYGNRNHELVDKDSSANEKEEDLEAGPSPVPEAGQDLSLFFQEVNDIKSSMAEIRKRFQKLQNTNEESKSVTKAANMTALKEKMEHDLDEISKVAQGLKGKIEAMDKANLVNRKIKGCHEGSSTDRTRMAITSTLKKKLKELMVDFQAIRRKFQVEYREVVERRVFTGEKWSKRKLSSLLLLPLRLAYTCYAKFTGQKVDESVIERLIDSGDGDQIFQKAIQEQGRVPTQVRKLFVSLYGLESRFVQILDTVAEIQERHDAVRDIEKKLLELHQIFLDMAVLVEAQGDLLDNIETQVGKAVDHIASGTTALQKAKSLQRGTRKCMCIGIVVLLVTIVIIIVSVIQPWKNAV</sequence>
<keyword evidence="4 11" id="KW-0812">Transmembrane</keyword>
<evidence type="ECO:0000256" key="7">
    <source>
        <dbReference type="ARBA" id="ARBA00023136"/>
    </source>
</evidence>
<dbReference type="FunFam" id="1.20.5.110:FF:000008">
    <property type="entry name" value="Syntaxin 132"/>
    <property type="match status" value="1"/>
</dbReference>
<keyword evidence="3" id="KW-0813">Transport</keyword>
<proteinExistence type="inferred from homology"/>
<dbReference type="EnsemblPlants" id="Pp3c3_13140V3.2">
    <property type="protein sequence ID" value="Pp3c3_13140V3.2"/>
    <property type="gene ID" value="Pp3c3_13140"/>
</dbReference>
<evidence type="ECO:0000313" key="14">
    <source>
        <dbReference type="Proteomes" id="UP000006727"/>
    </source>
</evidence>
<dbReference type="PROSITE" id="PS00914">
    <property type="entry name" value="SYNTAXIN"/>
    <property type="match status" value="1"/>
</dbReference>
<evidence type="ECO:0000313" key="13">
    <source>
        <dbReference type="EnsemblPlants" id="Pp3c3_13140V3.2"/>
    </source>
</evidence>
<dbReference type="SUPFAM" id="SSF47661">
    <property type="entry name" value="t-snare proteins"/>
    <property type="match status" value="1"/>
</dbReference>
<dbReference type="GO" id="GO:0031201">
    <property type="term" value="C:SNARE complex"/>
    <property type="evidence" value="ECO:0000318"/>
    <property type="project" value="GO_Central"/>
</dbReference>
<dbReference type="Pfam" id="PF05739">
    <property type="entry name" value="SNARE"/>
    <property type="match status" value="1"/>
</dbReference>
<dbReference type="SMART" id="SM00503">
    <property type="entry name" value="SynN"/>
    <property type="match status" value="1"/>
</dbReference>
<comment type="similarity">
    <text evidence="2 8">Belongs to the syntaxin family.</text>
</comment>
<dbReference type="GO" id="GO:0006886">
    <property type="term" value="P:intracellular protein transport"/>
    <property type="evidence" value="ECO:0000318"/>
    <property type="project" value="GO_Central"/>
</dbReference>
<name>A0A7I4D7E0_PHYPA</name>
<feature type="domain" description="T-SNARE coiled-coil homology" evidence="12">
    <location>
        <begin position="345"/>
        <end position="407"/>
    </location>
</feature>
<accession>A0A7I4D7E0</accession>
<dbReference type="GO" id="GO:0005484">
    <property type="term" value="F:SNAP receptor activity"/>
    <property type="evidence" value="ECO:0000318"/>
    <property type="project" value="GO_Central"/>
</dbReference>
<dbReference type="Gene3D" id="1.20.58.70">
    <property type="match status" value="1"/>
</dbReference>
<evidence type="ECO:0000256" key="4">
    <source>
        <dbReference type="ARBA" id="ARBA00022692"/>
    </source>
</evidence>
<reference evidence="13 14" key="1">
    <citation type="journal article" date="2008" name="Science">
        <title>The Physcomitrella genome reveals evolutionary insights into the conquest of land by plants.</title>
        <authorList>
            <person name="Rensing S."/>
            <person name="Lang D."/>
            <person name="Zimmer A."/>
            <person name="Terry A."/>
            <person name="Salamov A."/>
            <person name="Shapiro H."/>
            <person name="Nishiyama T."/>
            <person name="Perroud P.-F."/>
            <person name="Lindquist E."/>
            <person name="Kamisugi Y."/>
            <person name="Tanahashi T."/>
            <person name="Sakakibara K."/>
            <person name="Fujita T."/>
            <person name="Oishi K."/>
            <person name="Shin-I T."/>
            <person name="Kuroki Y."/>
            <person name="Toyoda A."/>
            <person name="Suzuki Y."/>
            <person name="Hashimoto A."/>
            <person name="Yamaguchi K."/>
            <person name="Sugano A."/>
            <person name="Kohara Y."/>
            <person name="Fujiyama A."/>
            <person name="Anterola A."/>
            <person name="Aoki S."/>
            <person name="Ashton N."/>
            <person name="Barbazuk W.B."/>
            <person name="Barker E."/>
            <person name="Bennetzen J."/>
            <person name="Bezanilla M."/>
            <person name="Blankenship R."/>
            <person name="Cho S.H."/>
            <person name="Dutcher S."/>
            <person name="Estelle M."/>
            <person name="Fawcett J.A."/>
            <person name="Gundlach H."/>
            <person name="Hanada K."/>
            <person name="Heyl A."/>
            <person name="Hicks K.A."/>
            <person name="Hugh J."/>
            <person name="Lohr M."/>
            <person name="Mayer K."/>
            <person name="Melkozernov A."/>
            <person name="Murata T."/>
            <person name="Nelson D."/>
            <person name="Pils B."/>
            <person name="Prigge M."/>
            <person name="Reiss B."/>
            <person name="Renner T."/>
            <person name="Rombauts S."/>
            <person name="Rushton P."/>
            <person name="Sanderfoot A."/>
            <person name="Schween G."/>
            <person name="Shiu S.-H."/>
            <person name="Stueber K."/>
            <person name="Theodoulou F.L."/>
            <person name="Tu H."/>
            <person name="Van de Peer Y."/>
            <person name="Verrier P.J."/>
            <person name="Waters E."/>
            <person name="Wood A."/>
            <person name="Yang L."/>
            <person name="Cove D."/>
            <person name="Cuming A."/>
            <person name="Hasebe M."/>
            <person name="Lucas S."/>
            <person name="Mishler D.B."/>
            <person name="Reski R."/>
            <person name="Grigoriev I."/>
            <person name="Quatrano R.S."/>
            <person name="Boore J.L."/>
        </authorList>
    </citation>
    <scope>NUCLEOTIDE SEQUENCE [LARGE SCALE GENOMIC DNA]</scope>
    <source>
        <strain evidence="13 14">cv. Gransden 2004</strain>
    </source>
</reference>
<keyword evidence="5" id="KW-0653">Protein transport</keyword>
<dbReference type="CDD" id="cd00179">
    <property type="entry name" value="SynN"/>
    <property type="match status" value="1"/>
</dbReference>